<dbReference type="InterPro" id="IPR032490">
    <property type="entry name" value="DUF5047"/>
</dbReference>
<gene>
    <name evidence="2" type="ORF">ABZ508_33300</name>
</gene>
<organism evidence="2 3">
    <name type="scientific">Streptomyces lavendulocolor</name>
    <dbReference type="NCBI Taxonomy" id="67316"/>
    <lineage>
        <taxon>Bacteria</taxon>
        <taxon>Bacillati</taxon>
        <taxon>Actinomycetota</taxon>
        <taxon>Actinomycetes</taxon>
        <taxon>Kitasatosporales</taxon>
        <taxon>Streptomycetaceae</taxon>
        <taxon>Streptomyces</taxon>
    </lineage>
</organism>
<comment type="caution">
    <text evidence="2">The sequence shown here is derived from an EMBL/GenBank/DDBJ whole genome shotgun (WGS) entry which is preliminary data.</text>
</comment>
<evidence type="ECO:0000313" key="3">
    <source>
        <dbReference type="Proteomes" id="UP001550378"/>
    </source>
</evidence>
<proteinExistence type="predicted"/>
<sequence length="361" mass="37518">MYPVSDRFLATLVEAHQPAAEVDLFLTDGRVETLDVIGGSVTVDRSQQCRRQCTVTIPDPALIPRTPTDQLSVYGARLRVSRGVQAGAYRELVPVGVFRLDSVEGDIDEGPVTLSGKSLECVVADDKFTTPYRATGTAVGAITALIQRSIPDASVSSTAADTAIGARTWDIEADPWAAVTELATAIGAECYADADGGFVIAELPDPLAVTPAWTVSVGDGGSYISAARGMSSDGVYNAVLARGENTEAGSAPVSALVVDGDSGSPTYWSGPFGRRPMFYSSSTLLTTGQCTAAATLKLRAAQAPNATANLVSMANPALEPGDVLRVVYEDGTAELHQVQSFPVDLVGGDMAIQTISAKEGA</sequence>
<protein>
    <submittedName>
        <fullName evidence="2">DUF5047 domain-containing protein</fullName>
    </submittedName>
</protein>
<dbReference type="RefSeq" id="WP_359659177.1">
    <property type="nucleotide sequence ID" value="NZ_JBEXZP010000497.1"/>
</dbReference>
<evidence type="ECO:0000259" key="1">
    <source>
        <dbReference type="Pfam" id="PF16466"/>
    </source>
</evidence>
<evidence type="ECO:0000313" key="2">
    <source>
        <dbReference type="EMBL" id="MEU0712236.1"/>
    </source>
</evidence>
<reference evidence="2 3" key="1">
    <citation type="submission" date="2024-06" db="EMBL/GenBank/DDBJ databases">
        <title>The Natural Products Discovery Center: Release of the First 8490 Sequenced Strains for Exploring Actinobacteria Biosynthetic Diversity.</title>
        <authorList>
            <person name="Kalkreuter E."/>
            <person name="Kautsar S.A."/>
            <person name="Yang D."/>
            <person name="Bader C.D."/>
            <person name="Teijaro C.N."/>
            <person name="Fluegel L."/>
            <person name="Davis C.M."/>
            <person name="Simpson J.R."/>
            <person name="Lauterbach L."/>
            <person name="Steele A.D."/>
            <person name="Gui C."/>
            <person name="Meng S."/>
            <person name="Li G."/>
            <person name="Viehrig K."/>
            <person name="Ye F."/>
            <person name="Su P."/>
            <person name="Kiefer A.F."/>
            <person name="Nichols A."/>
            <person name="Cepeda A.J."/>
            <person name="Yan W."/>
            <person name="Fan B."/>
            <person name="Jiang Y."/>
            <person name="Adhikari A."/>
            <person name="Zheng C.-J."/>
            <person name="Schuster L."/>
            <person name="Cowan T.M."/>
            <person name="Smanski M.J."/>
            <person name="Chevrette M.G."/>
            <person name="De Carvalho L.P.S."/>
            <person name="Shen B."/>
        </authorList>
    </citation>
    <scope>NUCLEOTIDE SEQUENCE [LARGE SCALE GENOMIC DNA]</scope>
    <source>
        <strain evidence="2 3">NPDC006337</strain>
    </source>
</reference>
<keyword evidence="3" id="KW-1185">Reference proteome</keyword>
<feature type="domain" description="DUF5047" evidence="1">
    <location>
        <begin position="39"/>
        <end position="165"/>
    </location>
</feature>
<name>A0ABV2WFV3_9ACTN</name>
<accession>A0ABV2WFV3</accession>
<dbReference type="EMBL" id="JBEXZR010000052">
    <property type="protein sequence ID" value="MEU0712236.1"/>
    <property type="molecule type" value="Genomic_DNA"/>
</dbReference>
<dbReference type="Proteomes" id="UP001550378">
    <property type="component" value="Unassembled WGS sequence"/>
</dbReference>
<dbReference type="Pfam" id="PF16466">
    <property type="entry name" value="DUF5047"/>
    <property type="match status" value="1"/>
</dbReference>